<dbReference type="EnsemblMetazoa" id="CapteT215909">
    <property type="protein sequence ID" value="CapteP215909"/>
    <property type="gene ID" value="CapteG215909"/>
</dbReference>
<gene>
    <name evidence="1" type="ORF">CAPTEDRAFT_215909</name>
</gene>
<reference evidence="2" key="3">
    <citation type="submission" date="2015-06" db="UniProtKB">
        <authorList>
            <consortium name="EnsemblMetazoa"/>
        </authorList>
    </citation>
    <scope>IDENTIFICATION</scope>
</reference>
<proteinExistence type="predicted"/>
<evidence type="ECO:0000313" key="3">
    <source>
        <dbReference type="Proteomes" id="UP000014760"/>
    </source>
</evidence>
<evidence type="ECO:0000313" key="1">
    <source>
        <dbReference type="EMBL" id="ELU11309.1"/>
    </source>
</evidence>
<organism evidence="1">
    <name type="scientific">Capitella teleta</name>
    <name type="common">Polychaete worm</name>
    <dbReference type="NCBI Taxonomy" id="283909"/>
    <lineage>
        <taxon>Eukaryota</taxon>
        <taxon>Metazoa</taxon>
        <taxon>Spiralia</taxon>
        <taxon>Lophotrochozoa</taxon>
        <taxon>Annelida</taxon>
        <taxon>Polychaeta</taxon>
        <taxon>Sedentaria</taxon>
        <taxon>Scolecida</taxon>
        <taxon>Capitellidae</taxon>
        <taxon>Capitella</taxon>
    </lineage>
</organism>
<name>R7UYC2_CAPTE</name>
<dbReference type="OrthoDB" id="6149034at2759"/>
<dbReference type="EMBL" id="AMQN01020173">
    <property type="status" value="NOT_ANNOTATED_CDS"/>
    <property type="molecule type" value="Genomic_DNA"/>
</dbReference>
<dbReference type="AlphaFoldDB" id="R7UYC2"/>
<dbReference type="Proteomes" id="UP000014760">
    <property type="component" value="Unassembled WGS sequence"/>
</dbReference>
<evidence type="ECO:0000313" key="2">
    <source>
        <dbReference type="EnsemblMetazoa" id="CapteP215909"/>
    </source>
</evidence>
<accession>R7UYC2</accession>
<dbReference type="EMBL" id="KB296803">
    <property type="protein sequence ID" value="ELU11309.1"/>
    <property type="molecule type" value="Genomic_DNA"/>
</dbReference>
<reference evidence="1 3" key="2">
    <citation type="journal article" date="2013" name="Nature">
        <title>Insights into bilaterian evolution from three spiralian genomes.</title>
        <authorList>
            <person name="Simakov O."/>
            <person name="Marletaz F."/>
            <person name="Cho S.J."/>
            <person name="Edsinger-Gonzales E."/>
            <person name="Havlak P."/>
            <person name="Hellsten U."/>
            <person name="Kuo D.H."/>
            <person name="Larsson T."/>
            <person name="Lv J."/>
            <person name="Arendt D."/>
            <person name="Savage R."/>
            <person name="Osoegawa K."/>
            <person name="de Jong P."/>
            <person name="Grimwood J."/>
            <person name="Chapman J.A."/>
            <person name="Shapiro H."/>
            <person name="Aerts A."/>
            <person name="Otillar R.P."/>
            <person name="Terry A.Y."/>
            <person name="Boore J.L."/>
            <person name="Grigoriev I.V."/>
            <person name="Lindberg D.R."/>
            <person name="Seaver E.C."/>
            <person name="Weisblat D.A."/>
            <person name="Putnam N.H."/>
            <person name="Rokhsar D.S."/>
        </authorList>
    </citation>
    <scope>NUCLEOTIDE SEQUENCE</scope>
    <source>
        <strain evidence="1 3">I ESC-2004</strain>
    </source>
</reference>
<sequence length="160" mass="17775">MAVRRFLRSKSADVMLRLESGGWSCCHYGEDETHARKCSSVREDFGGVLHGTLKSKRVGSGVGMRIELHWLRSWRRGMQCLLEQHMVGVESMLSDKLDKVLEEMSSIRKRVERLEVGGAVSGAKGVAREAVTFAGTCYIGVGNMDIVLVLVGRETEKGCW</sequence>
<reference evidence="3" key="1">
    <citation type="submission" date="2012-12" db="EMBL/GenBank/DDBJ databases">
        <authorList>
            <person name="Hellsten U."/>
            <person name="Grimwood J."/>
            <person name="Chapman J.A."/>
            <person name="Shapiro H."/>
            <person name="Aerts A."/>
            <person name="Otillar R.P."/>
            <person name="Terry A.Y."/>
            <person name="Boore J.L."/>
            <person name="Simakov O."/>
            <person name="Marletaz F."/>
            <person name="Cho S.-J."/>
            <person name="Edsinger-Gonzales E."/>
            <person name="Havlak P."/>
            <person name="Kuo D.-H."/>
            <person name="Larsson T."/>
            <person name="Lv J."/>
            <person name="Arendt D."/>
            <person name="Savage R."/>
            <person name="Osoegawa K."/>
            <person name="de Jong P."/>
            <person name="Lindberg D.R."/>
            <person name="Seaver E.C."/>
            <person name="Weisblat D.A."/>
            <person name="Putnam N.H."/>
            <person name="Grigoriev I.V."/>
            <person name="Rokhsar D.S."/>
        </authorList>
    </citation>
    <scope>NUCLEOTIDE SEQUENCE</scope>
    <source>
        <strain evidence="3">I ESC-2004</strain>
    </source>
</reference>
<dbReference type="HOGENOM" id="CLU_1653773_0_0_1"/>
<keyword evidence="3" id="KW-1185">Reference proteome</keyword>
<protein>
    <submittedName>
        <fullName evidence="1 2">Uncharacterized protein</fullName>
    </submittedName>
</protein>